<keyword evidence="1" id="KW-0472">Membrane</keyword>
<keyword evidence="1" id="KW-0812">Transmembrane</keyword>
<evidence type="ECO:0000313" key="2">
    <source>
        <dbReference type="EMBL" id="GGD12468.1"/>
    </source>
</evidence>
<feature type="transmembrane region" description="Helical" evidence="1">
    <location>
        <begin position="9"/>
        <end position="32"/>
    </location>
</feature>
<evidence type="ECO:0000256" key="1">
    <source>
        <dbReference type="SAM" id="Phobius"/>
    </source>
</evidence>
<dbReference type="Proteomes" id="UP000642571">
    <property type="component" value="Unassembled WGS sequence"/>
</dbReference>
<proteinExistence type="predicted"/>
<feature type="transmembrane region" description="Helical" evidence="1">
    <location>
        <begin position="106"/>
        <end position="125"/>
    </location>
</feature>
<feature type="transmembrane region" description="Helical" evidence="1">
    <location>
        <begin position="44"/>
        <end position="62"/>
    </location>
</feature>
<comment type="caution">
    <text evidence="2">The sequence shown here is derived from an EMBL/GenBank/DDBJ whole genome shotgun (WGS) entry which is preliminary data.</text>
</comment>
<sequence>MMIIDVPKLIGNVSTHSLFLLPFTSLALALLTYKLLPFTFFRRWIGIGLLLLIAGIGIDYLGNGAHLFYPVNEHNLEYSLIKRDLWLLGGLLLLTLFSLSQKLYGWKWVVSGLMILCLLLGWKAYSKQQLQQTLDQQYSEDEVVRITTQPAAYVGYKWRFTVYTVNDVSYGEAIGGEITELHE</sequence>
<keyword evidence="3" id="KW-1185">Reference proteome</keyword>
<keyword evidence="1" id="KW-1133">Transmembrane helix</keyword>
<accession>A0ABQ1Q4N2</accession>
<protein>
    <submittedName>
        <fullName evidence="2">Uncharacterized protein</fullName>
    </submittedName>
</protein>
<reference evidence="3" key="1">
    <citation type="journal article" date="2019" name="Int. J. Syst. Evol. Microbiol.">
        <title>The Global Catalogue of Microorganisms (GCM) 10K type strain sequencing project: providing services to taxonomists for standard genome sequencing and annotation.</title>
        <authorList>
            <consortium name="The Broad Institute Genomics Platform"/>
            <consortium name="The Broad Institute Genome Sequencing Center for Infectious Disease"/>
            <person name="Wu L."/>
            <person name="Ma J."/>
        </authorList>
    </citation>
    <scope>NUCLEOTIDE SEQUENCE [LARGE SCALE GENOMIC DNA]</scope>
    <source>
        <strain evidence="3">CGMCC 1.15353</strain>
    </source>
</reference>
<evidence type="ECO:0000313" key="3">
    <source>
        <dbReference type="Proteomes" id="UP000642571"/>
    </source>
</evidence>
<organism evidence="2 3">
    <name type="scientific">Pontibacillus salipaludis</name>
    <dbReference type="NCBI Taxonomy" id="1697394"/>
    <lineage>
        <taxon>Bacteria</taxon>
        <taxon>Bacillati</taxon>
        <taxon>Bacillota</taxon>
        <taxon>Bacilli</taxon>
        <taxon>Bacillales</taxon>
        <taxon>Bacillaceae</taxon>
        <taxon>Pontibacillus</taxon>
    </lineage>
</organism>
<name>A0ABQ1Q4N2_9BACI</name>
<dbReference type="EMBL" id="BMIN01000007">
    <property type="protein sequence ID" value="GGD12468.1"/>
    <property type="molecule type" value="Genomic_DNA"/>
</dbReference>
<gene>
    <name evidence="2" type="ORF">GCM10011389_20030</name>
</gene>